<name>T1KIV3_TETUR</name>
<dbReference type="EnsemblMetazoa" id="tetur12g02690.1">
    <property type="protein sequence ID" value="tetur12g02690.1"/>
    <property type="gene ID" value="tetur12g02690"/>
</dbReference>
<evidence type="ECO:0000313" key="3">
    <source>
        <dbReference type="Proteomes" id="UP000015104"/>
    </source>
</evidence>
<evidence type="ECO:0000256" key="1">
    <source>
        <dbReference type="SAM" id="MobiDB-lite"/>
    </source>
</evidence>
<reference evidence="2" key="2">
    <citation type="submission" date="2015-06" db="UniProtKB">
        <authorList>
            <consortium name="EnsemblMetazoa"/>
        </authorList>
    </citation>
    <scope>IDENTIFICATION</scope>
</reference>
<evidence type="ECO:0000313" key="2">
    <source>
        <dbReference type="EnsemblMetazoa" id="tetur12g02690.1"/>
    </source>
</evidence>
<dbReference type="Proteomes" id="UP000015104">
    <property type="component" value="Unassembled WGS sequence"/>
</dbReference>
<accession>T1KIV3</accession>
<protein>
    <submittedName>
        <fullName evidence="2">Uncharacterized protein</fullName>
    </submittedName>
</protein>
<feature type="region of interest" description="Disordered" evidence="1">
    <location>
        <begin position="1"/>
        <end position="37"/>
    </location>
</feature>
<dbReference type="AlphaFoldDB" id="T1KIV3"/>
<sequence length="37" mass="4262">MSFLAHLGKTYKSPAIEKQTEDVNQMPDDHQKMRNGD</sequence>
<reference evidence="3" key="1">
    <citation type="submission" date="2011-08" db="EMBL/GenBank/DDBJ databases">
        <authorList>
            <person name="Rombauts S."/>
        </authorList>
    </citation>
    <scope>NUCLEOTIDE SEQUENCE</scope>
    <source>
        <strain evidence="3">London</strain>
    </source>
</reference>
<feature type="compositionally biased region" description="Basic and acidic residues" evidence="1">
    <location>
        <begin position="27"/>
        <end position="37"/>
    </location>
</feature>
<keyword evidence="3" id="KW-1185">Reference proteome</keyword>
<organism evidence="2 3">
    <name type="scientific">Tetranychus urticae</name>
    <name type="common">Two-spotted spider mite</name>
    <dbReference type="NCBI Taxonomy" id="32264"/>
    <lineage>
        <taxon>Eukaryota</taxon>
        <taxon>Metazoa</taxon>
        <taxon>Ecdysozoa</taxon>
        <taxon>Arthropoda</taxon>
        <taxon>Chelicerata</taxon>
        <taxon>Arachnida</taxon>
        <taxon>Acari</taxon>
        <taxon>Acariformes</taxon>
        <taxon>Trombidiformes</taxon>
        <taxon>Prostigmata</taxon>
        <taxon>Eleutherengona</taxon>
        <taxon>Raphignathae</taxon>
        <taxon>Tetranychoidea</taxon>
        <taxon>Tetranychidae</taxon>
        <taxon>Tetranychus</taxon>
    </lineage>
</organism>
<dbReference type="EMBL" id="CAEY01000114">
    <property type="status" value="NOT_ANNOTATED_CDS"/>
    <property type="molecule type" value="Genomic_DNA"/>
</dbReference>
<dbReference type="HOGENOM" id="CLU_3351681_0_0_1"/>
<proteinExistence type="predicted"/>